<evidence type="ECO:0000313" key="1">
    <source>
        <dbReference type="EMBL" id="GGC17032.1"/>
    </source>
</evidence>
<comment type="caution">
    <text evidence="1">The sequence shown here is derived from an EMBL/GenBank/DDBJ whole genome shotgun (WGS) entry which is preliminary data.</text>
</comment>
<evidence type="ECO:0000313" key="2">
    <source>
        <dbReference type="Proteomes" id="UP000597338"/>
    </source>
</evidence>
<reference evidence="2" key="1">
    <citation type="journal article" date="2019" name="Int. J. Syst. Evol. Microbiol.">
        <title>The Global Catalogue of Microorganisms (GCM) 10K type strain sequencing project: providing services to taxonomists for standard genome sequencing and annotation.</title>
        <authorList>
            <consortium name="The Broad Institute Genomics Platform"/>
            <consortium name="The Broad Institute Genome Sequencing Center for Infectious Disease"/>
            <person name="Wu L."/>
            <person name="Ma J."/>
        </authorList>
    </citation>
    <scope>NUCLEOTIDE SEQUENCE [LARGE SCALE GENOMIC DNA]</scope>
    <source>
        <strain evidence="2">CGMCC 1.15342</strain>
    </source>
</reference>
<protein>
    <recommendedName>
        <fullName evidence="3">Glycoside hydrolase family 57 N-terminal domain-containing protein</fullName>
    </recommendedName>
</protein>
<proteinExistence type="predicted"/>
<evidence type="ECO:0008006" key="3">
    <source>
        <dbReference type="Google" id="ProtNLM"/>
    </source>
</evidence>
<gene>
    <name evidence="1" type="ORF">GCM10011386_06090</name>
</gene>
<keyword evidence="2" id="KW-1185">Reference proteome</keyword>
<accession>A0ABQ1L362</accession>
<dbReference type="Proteomes" id="UP000597338">
    <property type="component" value="Unassembled WGS sequence"/>
</dbReference>
<dbReference type="RefSeq" id="WP_229717387.1">
    <property type="nucleotide sequence ID" value="NZ_BMIK01000001.1"/>
</dbReference>
<name>A0ABQ1L362_9SPHI</name>
<organism evidence="1 2">
    <name type="scientific">Parapedobacter defluvii</name>
    <dbReference type="NCBI Taxonomy" id="2045106"/>
    <lineage>
        <taxon>Bacteria</taxon>
        <taxon>Pseudomonadati</taxon>
        <taxon>Bacteroidota</taxon>
        <taxon>Sphingobacteriia</taxon>
        <taxon>Sphingobacteriales</taxon>
        <taxon>Sphingobacteriaceae</taxon>
        <taxon>Parapedobacter</taxon>
    </lineage>
</organism>
<dbReference type="EMBL" id="BMIK01000001">
    <property type="protein sequence ID" value="GGC17032.1"/>
    <property type="molecule type" value="Genomic_DNA"/>
</dbReference>
<sequence>MACWFWGVDEFKPDGYKPFIDQYEKYSATGVLTASLRSSGELTDENVVRQIRDAAQYAQEKGLGLVMDLDIRLARAEFRKRYPQDLQEIVLVREFPLDGSMSLQATIELPSYSDHYTAGRYPYGPVGVRLERLYSYEKDEGAIKSSSLKDITSYGSLAGGKQLSLSVPHESSEKMNWACALIVVTINTPDLFSINLLRFQREVLKLYAGSGLIGAAKDEWGFPGRFHPTTDDLWYSEAMASVYREKHPGHELIRDILLMAKGEQGREADRKEAINRYMRMIYERNWEIEGDFFESVKELFGIDAMVGTHPTWYPYPNAMEIFKNGLSWWNTKRELAQTDEATPFSVRTALAKKWGSAVWYNMFYDTQPERYAIDIWRAVLGGGRLNIHPPYPSKDVNRKYALLEGELFQAIQRIHLLDYISSAPVHCPVAIVFDHSSVLNWADQSRFADVGLRLADALWEKGVYADLIPSSEIVNGAVTIAENGKIRYGTQLYEVAVYYKPGYDNEQVSALFDRVLNGATSIFQTEGQPDETIQGILQVLKKRRIPPQTTGSMIGLADFPPSVVPDASGHIRLIDGTFIAASGSSDVMGDPIKRRFYVDGHAVNVDAEGLVGLRFDKSGKLQALACGGLKSFRTGNVRIDLPDRLDIALFKEAGEWRGIIHGEEQDLPGDLAKFTVNWQFVKQPHGKLPAFRD</sequence>